<reference evidence="1 2" key="1">
    <citation type="submission" date="2013-11" db="EMBL/GenBank/DDBJ databases">
        <title>Draft genome of the bovine lungworm Dictyocaulus viviparus.</title>
        <authorList>
            <person name="Mitreva M."/>
        </authorList>
    </citation>
    <scope>NUCLEOTIDE SEQUENCE [LARGE SCALE GENOMIC DNA]</scope>
    <source>
        <strain evidence="1 2">HannoverDv2000</strain>
    </source>
</reference>
<dbReference type="EMBL" id="KN716429">
    <property type="protein sequence ID" value="KJH45068.1"/>
    <property type="molecule type" value="Genomic_DNA"/>
</dbReference>
<organism evidence="1 2">
    <name type="scientific">Dictyocaulus viviparus</name>
    <name type="common">Bovine lungworm</name>
    <dbReference type="NCBI Taxonomy" id="29172"/>
    <lineage>
        <taxon>Eukaryota</taxon>
        <taxon>Metazoa</taxon>
        <taxon>Ecdysozoa</taxon>
        <taxon>Nematoda</taxon>
        <taxon>Chromadorea</taxon>
        <taxon>Rhabditida</taxon>
        <taxon>Rhabditina</taxon>
        <taxon>Rhabditomorpha</taxon>
        <taxon>Strongyloidea</taxon>
        <taxon>Metastrongylidae</taxon>
        <taxon>Dictyocaulus</taxon>
    </lineage>
</organism>
<name>A0A0D8XKC1_DICVI</name>
<evidence type="ECO:0000313" key="1">
    <source>
        <dbReference type="EMBL" id="KJH45068.1"/>
    </source>
</evidence>
<keyword evidence="2" id="KW-1185">Reference proteome</keyword>
<gene>
    <name evidence="1" type="ORF">DICVIV_08885</name>
</gene>
<accession>A0A0D8XKC1</accession>
<proteinExistence type="predicted"/>
<sequence>MPKIERASPSLILFAIAEVVSVPMHIEYSEVSTLQKRIIMDWSYNQKERRKVDEKSCGVERKRR</sequence>
<reference evidence="2" key="2">
    <citation type="journal article" date="2016" name="Sci. Rep.">
        <title>Dictyocaulus viviparus genome, variome and transcriptome elucidate lungworm biology and support future intervention.</title>
        <authorList>
            <person name="McNulty S.N."/>
            <person name="Strube C."/>
            <person name="Rosa B.A."/>
            <person name="Martin J.C."/>
            <person name="Tyagi R."/>
            <person name="Choi Y.J."/>
            <person name="Wang Q."/>
            <person name="Hallsworth Pepin K."/>
            <person name="Zhang X."/>
            <person name="Ozersky P."/>
            <person name="Wilson R.K."/>
            <person name="Sternberg P.W."/>
            <person name="Gasser R.B."/>
            <person name="Mitreva M."/>
        </authorList>
    </citation>
    <scope>NUCLEOTIDE SEQUENCE [LARGE SCALE GENOMIC DNA]</scope>
    <source>
        <strain evidence="2">HannoverDv2000</strain>
    </source>
</reference>
<dbReference type="AlphaFoldDB" id="A0A0D8XKC1"/>
<evidence type="ECO:0000313" key="2">
    <source>
        <dbReference type="Proteomes" id="UP000053766"/>
    </source>
</evidence>
<dbReference type="Proteomes" id="UP000053766">
    <property type="component" value="Unassembled WGS sequence"/>
</dbReference>
<protein>
    <submittedName>
        <fullName evidence="1">Uncharacterized protein</fullName>
    </submittedName>
</protein>